<evidence type="ECO:0008006" key="3">
    <source>
        <dbReference type="Google" id="ProtNLM"/>
    </source>
</evidence>
<evidence type="ECO:0000313" key="2">
    <source>
        <dbReference type="Proteomes" id="UP000199225"/>
    </source>
</evidence>
<accession>A0A1G8PHM3</accession>
<sequence length="326" mass="38571">MENNKGEVVLFPKLKEKLRHEGLEAVRHHKYEEAIQSLETLLQHEEADDEVTTGLLIAWVGVGEYQKAEEVCLDRMKFSEGNYFQYLHIYITILFHDGKYKELMSLVEEVLDREDVPHDVRTQLWQMYKVSKDIEDNHKKEEERSLFQELQEALEQGNLHSQWNLIKKLESHALDGKQDFLEDQLTNEELHPVIKTAVLEWFRHQEVKGELKVHKFGKTMTFKPEENNAPGNHYILKHIEFRLSSIEQNHPSMYELIAVMLYRYIYVRYPFLPTEKEVPLIIQALKAIGYEYLQLEQAPNKIEAEIESYKQDIEVANQQYRAITGE</sequence>
<dbReference type="Gene3D" id="1.25.40.10">
    <property type="entry name" value="Tetratricopeptide repeat domain"/>
    <property type="match status" value="1"/>
</dbReference>
<keyword evidence="2" id="KW-1185">Reference proteome</keyword>
<dbReference type="EMBL" id="FNEV01000001">
    <property type="protein sequence ID" value="SDI92024.1"/>
    <property type="molecule type" value="Genomic_DNA"/>
</dbReference>
<dbReference type="InterPro" id="IPR011990">
    <property type="entry name" value="TPR-like_helical_dom_sf"/>
</dbReference>
<evidence type="ECO:0000313" key="1">
    <source>
        <dbReference type="EMBL" id="SDI92024.1"/>
    </source>
</evidence>
<organism evidence="1 2">
    <name type="scientific">Salimicrobium halophilum</name>
    <dbReference type="NCBI Taxonomy" id="86666"/>
    <lineage>
        <taxon>Bacteria</taxon>
        <taxon>Bacillati</taxon>
        <taxon>Bacillota</taxon>
        <taxon>Bacilli</taxon>
        <taxon>Bacillales</taxon>
        <taxon>Bacillaceae</taxon>
        <taxon>Salimicrobium</taxon>
    </lineage>
</organism>
<dbReference type="SUPFAM" id="SSF116965">
    <property type="entry name" value="Hypothetical protein MPN330"/>
    <property type="match status" value="1"/>
</dbReference>
<dbReference type="OrthoDB" id="2961242at2"/>
<dbReference type="AlphaFoldDB" id="A0A1G8PHM3"/>
<dbReference type="STRING" id="86666.SAMN04490247_0002"/>
<dbReference type="Proteomes" id="UP000199225">
    <property type="component" value="Unassembled WGS sequence"/>
</dbReference>
<reference evidence="2" key="1">
    <citation type="submission" date="2016-10" db="EMBL/GenBank/DDBJ databases">
        <authorList>
            <person name="Varghese N."/>
            <person name="Submissions S."/>
        </authorList>
    </citation>
    <scope>NUCLEOTIDE SEQUENCE [LARGE SCALE GENOMIC DNA]</scope>
    <source>
        <strain evidence="2">DSM 4771</strain>
    </source>
</reference>
<dbReference type="RefSeq" id="WP_093190479.1">
    <property type="nucleotide sequence ID" value="NZ_FNEV01000001.1"/>
</dbReference>
<proteinExistence type="predicted"/>
<protein>
    <recommendedName>
        <fullName evidence="3">Tetratricopeptide repeat-containing protein</fullName>
    </recommendedName>
</protein>
<gene>
    <name evidence="1" type="ORF">SAMN04490247_0002</name>
</gene>
<name>A0A1G8PHM3_9BACI</name>